<dbReference type="InterPro" id="IPR030678">
    <property type="entry name" value="Peptide/Ni-bd"/>
</dbReference>
<dbReference type="PROSITE" id="PS51257">
    <property type="entry name" value="PROKAR_LIPOPROTEIN"/>
    <property type="match status" value="1"/>
</dbReference>
<dbReference type="Proteomes" id="UP001551658">
    <property type="component" value="Unassembled WGS sequence"/>
</dbReference>
<dbReference type="PANTHER" id="PTHR30290">
    <property type="entry name" value="PERIPLASMIC BINDING COMPONENT OF ABC TRANSPORTER"/>
    <property type="match status" value="1"/>
</dbReference>
<evidence type="ECO:0000256" key="3">
    <source>
        <dbReference type="ARBA" id="ARBA00022729"/>
    </source>
</evidence>
<keyword evidence="2" id="KW-0813">Transport</keyword>
<dbReference type="EMBL" id="JBFAIH010000003">
    <property type="protein sequence ID" value="MEV0362643.1"/>
    <property type="molecule type" value="Genomic_DNA"/>
</dbReference>
<name>A0ABV3F4M0_9NOCA</name>
<comment type="caution">
    <text evidence="6">The sequence shown here is derived from an EMBL/GenBank/DDBJ whole genome shotgun (WGS) entry which is preliminary data.</text>
</comment>
<dbReference type="Gene3D" id="3.90.76.10">
    <property type="entry name" value="Dipeptide-binding Protein, Domain 1"/>
    <property type="match status" value="1"/>
</dbReference>
<dbReference type="PIRSF" id="PIRSF002741">
    <property type="entry name" value="MppA"/>
    <property type="match status" value="1"/>
</dbReference>
<evidence type="ECO:0000256" key="2">
    <source>
        <dbReference type="ARBA" id="ARBA00022448"/>
    </source>
</evidence>
<evidence type="ECO:0000313" key="6">
    <source>
        <dbReference type="EMBL" id="MEV0362643.1"/>
    </source>
</evidence>
<accession>A0ABV3F4M0</accession>
<evidence type="ECO:0000256" key="1">
    <source>
        <dbReference type="ARBA" id="ARBA00005695"/>
    </source>
</evidence>
<feature type="signal peptide" evidence="4">
    <location>
        <begin position="1"/>
        <end position="26"/>
    </location>
</feature>
<gene>
    <name evidence="6" type="ORF">AB0H72_08065</name>
</gene>
<dbReference type="InterPro" id="IPR039424">
    <property type="entry name" value="SBP_5"/>
</dbReference>
<dbReference type="CDD" id="cd00995">
    <property type="entry name" value="PBP2_NikA_DppA_OppA_like"/>
    <property type="match status" value="1"/>
</dbReference>
<comment type="similarity">
    <text evidence="1">Belongs to the bacterial solute-binding protein 5 family.</text>
</comment>
<evidence type="ECO:0000259" key="5">
    <source>
        <dbReference type="Pfam" id="PF00496"/>
    </source>
</evidence>
<feature type="chain" id="PRO_5046436373" evidence="4">
    <location>
        <begin position="27"/>
        <end position="525"/>
    </location>
</feature>
<evidence type="ECO:0000256" key="4">
    <source>
        <dbReference type="SAM" id="SignalP"/>
    </source>
</evidence>
<dbReference type="InterPro" id="IPR000914">
    <property type="entry name" value="SBP_5_dom"/>
</dbReference>
<dbReference type="PANTHER" id="PTHR30290:SF9">
    <property type="entry name" value="OLIGOPEPTIDE-BINDING PROTEIN APPA"/>
    <property type="match status" value="1"/>
</dbReference>
<dbReference type="Gene3D" id="3.10.105.10">
    <property type="entry name" value="Dipeptide-binding Protein, Domain 3"/>
    <property type="match status" value="1"/>
</dbReference>
<dbReference type="SUPFAM" id="SSF53850">
    <property type="entry name" value="Periplasmic binding protein-like II"/>
    <property type="match status" value="1"/>
</dbReference>
<sequence>MRRNKRSAIVAIGIAAMVLLTGCSSGNDNGLPVDGGEFITGLYLEPRGLDPHRQVYWETYRVSRNIFEPLVGEDLTTGSGVPGLVPVLATKWDHSEDGRVWTFQLRDGVTFHDGSPFDAAALHKNVRRVWDRSYQFFDEESAGRVKVWFGNLRAARPTGDHSYTFEFDKPFLGFPRILAQSMYTLPVGNPAVWEKYGNNEFAQHPEGTGPYRFASRAIGDRIVLQRNPDYWGQRPRLDTLTFRVIPNNQTRVASLLNGEVDLIGYVPPDDVESLENAGFDVPEGTAAELVYFSFNRRNPVFEDDRVRKALIHGLDREALAKEVYNGYASPQYSFLPPGNEAYDPAVRDFPYDPDLARKLLAEAGYDPGELRFNLVIDVANENLGQWLQAHLKGIGVEVDIVSLDRVNYSARVYNPQPGDGLSIDEFGETNAEWLYNGYNGLKNRGLDPAKYPEVTAAIDTALRTADPDARIGLWQQAEAKLRANALVIPAVNLNRYYATGPNVEGFVYASTNWYDLAPVWLSGSR</sequence>
<protein>
    <submittedName>
        <fullName evidence="6">ABC transporter substrate-binding protein</fullName>
    </submittedName>
</protein>
<proteinExistence type="inferred from homology"/>
<keyword evidence="7" id="KW-1185">Reference proteome</keyword>
<dbReference type="Gene3D" id="3.40.190.10">
    <property type="entry name" value="Periplasmic binding protein-like II"/>
    <property type="match status" value="1"/>
</dbReference>
<dbReference type="RefSeq" id="WP_357975511.1">
    <property type="nucleotide sequence ID" value="NZ_JBFAIH010000003.1"/>
</dbReference>
<dbReference type="Pfam" id="PF00496">
    <property type="entry name" value="SBP_bac_5"/>
    <property type="match status" value="1"/>
</dbReference>
<keyword evidence="3 4" id="KW-0732">Signal</keyword>
<reference evidence="6 7" key="1">
    <citation type="submission" date="2024-06" db="EMBL/GenBank/DDBJ databases">
        <title>The Natural Products Discovery Center: Release of the First 8490 Sequenced Strains for Exploring Actinobacteria Biosynthetic Diversity.</title>
        <authorList>
            <person name="Kalkreuter E."/>
            <person name="Kautsar S.A."/>
            <person name="Yang D."/>
            <person name="Bader C.D."/>
            <person name="Teijaro C.N."/>
            <person name="Fluegel L."/>
            <person name="Davis C.M."/>
            <person name="Simpson J.R."/>
            <person name="Lauterbach L."/>
            <person name="Steele A.D."/>
            <person name="Gui C."/>
            <person name="Meng S."/>
            <person name="Li G."/>
            <person name="Viehrig K."/>
            <person name="Ye F."/>
            <person name="Su P."/>
            <person name="Kiefer A.F."/>
            <person name="Nichols A."/>
            <person name="Cepeda A.J."/>
            <person name="Yan W."/>
            <person name="Fan B."/>
            <person name="Jiang Y."/>
            <person name="Adhikari A."/>
            <person name="Zheng C.-J."/>
            <person name="Schuster L."/>
            <person name="Cowan T.M."/>
            <person name="Smanski M.J."/>
            <person name="Chevrette M.G."/>
            <person name="De Carvalho L.P.S."/>
            <person name="Shen B."/>
        </authorList>
    </citation>
    <scope>NUCLEOTIDE SEQUENCE [LARGE SCALE GENOMIC DNA]</scope>
    <source>
        <strain evidence="6 7">NPDC050671</strain>
    </source>
</reference>
<feature type="domain" description="Solute-binding protein family 5" evidence="5">
    <location>
        <begin position="84"/>
        <end position="413"/>
    </location>
</feature>
<organism evidence="6 7">
    <name type="scientific">Nocardia fusca</name>
    <dbReference type="NCBI Taxonomy" id="941183"/>
    <lineage>
        <taxon>Bacteria</taxon>
        <taxon>Bacillati</taxon>
        <taxon>Actinomycetota</taxon>
        <taxon>Actinomycetes</taxon>
        <taxon>Mycobacteriales</taxon>
        <taxon>Nocardiaceae</taxon>
        <taxon>Nocardia</taxon>
    </lineage>
</organism>
<evidence type="ECO:0000313" key="7">
    <source>
        <dbReference type="Proteomes" id="UP001551658"/>
    </source>
</evidence>